<dbReference type="GO" id="GO:0003735">
    <property type="term" value="F:structural constituent of ribosome"/>
    <property type="evidence" value="ECO:0007669"/>
    <property type="project" value="UniProtKB-UniRule"/>
</dbReference>
<feature type="domain" description="Large ribosomal subunit protein uL6 alpha-beta" evidence="9">
    <location>
        <begin position="90"/>
        <end position="164"/>
    </location>
</feature>
<evidence type="ECO:0000313" key="10">
    <source>
        <dbReference type="EMBL" id="CEN55308.1"/>
    </source>
</evidence>
<dbReference type="PRINTS" id="PR00059">
    <property type="entry name" value="RIBOSOMALL6"/>
</dbReference>
<protein>
    <recommendedName>
        <fullName evidence="6">Large ribosomal subunit protein uL6</fullName>
    </recommendedName>
</protein>
<dbReference type="GO" id="GO:0019843">
    <property type="term" value="F:rRNA binding"/>
    <property type="evidence" value="ECO:0007669"/>
    <property type="project" value="UniProtKB-UniRule"/>
</dbReference>
<evidence type="ECO:0000256" key="6">
    <source>
        <dbReference type="HAMAP-Rule" id="MF_01365"/>
    </source>
</evidence>
<keyword evidence="4 6" id="KW-0689">Ribosomal protein</keyword>
<dbReference type="NCBIfam" id="TIGR03654">
    <property type="entry name" value="L6_bact"/>
    <property type="match status" value="1"/>
</dbReference>
<dbReference type="Proteomes" id="UP000056322">
    <property type="component" value="Chromosome 1"/>
</dbReference>
<dbReference type="AlphaFoldDB" id="A0A0B7ISS0"/>
<comment type="similarity">
    <text evidence="1 6 7">Belongs to the universal ribosomal protein uL6 family.</text>
</comment>
<dbReference type="InterPro" id="IPR019906">
    <property type="entry name" value="Ribosomal_uL6_bac-type"/>
</dbReference>
<keyword evidence="5 6" id="KW-0687">Ribonucleoprotein</keyword>
<dbReference type="GO" id="GO:0022625">
    <property type="term" value="C:cytosolic large ribosomal subunit"/>
    <property type="evidence" value="ECO:0007669"/>
    <property type="project" value="UniProtKB-UniRule"/>
</dbReference>
<dbReference type="PANTHER" id="PTHR11655">
    <property type="entry name" value="60S/50S RIBOSOMAL PROTEIN L6/L9"/>
    <property type="match status" value="1"/>
</dbReference>
<dbReference type="STRING" id="1581680.BN1209_0255"/>
<dbReference type="FunFam" id="3.90.930.12:FF:000001">
    <property type="entry name" value="50S ribosomal protein L6"/>
    <property type="match status" value="1"/>
</dbReference>
<comment type="subunit">
    <text evidence="6">Part of the 50S ribosomal subunit.</text>
</comment>
<dbReference type="OrthoDB" id="9805007at2"/>
<dbReference type="HOGENOM" id="CLU_065464_1_2_4"/>
<evidence type="ECO:0000256" key="1">
    <source>
        <dbReference type="ARBA" id="ARBA00009356"/>
    </source>
</evidence>
<dbReference type="InterPro" id="IPR036789">
    <property type="entry name" value="Ribosomal_uL6-like_a/b-dom_sf"/>
</dbReference>
<organism evidence="10 11">
    <name type="scientific">Candidatus Methylopumilus turicensis</name>
    <dbReference type="NCBI Taxonomy" id="1581680"/>
    <lineage>
        <taxon>Bacteria</taxon>
        <taxon>Pseudomonadati</taxon>
        <taxon>Pseudomonadota</taxon>
        <taxon>Betaproteobacteria</taxon>
        <taxon>Nitrosomonadales</taxon>
        <taxon>Methylophilaceae</taxon>
        <taxon>Candidatus Methylopumilus</taxon>
    </lineage>
</organism>
<dbReference type="SUPFAM" id="SSF56053">
    <property type="entry name" value="Ribosomal protein L6"/>
    <property type="match status" value="2"/>
</dbReference>
<dbReference type="RefSeq" id="WP_045750602.1">
    <property type="nucleotide sequence ID" value="NZ_LN794158.1"/>
</dbReference>
<dbReference type="PROSITE" id="PS00525">
    <property type="entry name" value="RIBOSOMAL_L6_1"/>
    <property type="match status" value="1"/>
</dbReference>
<name>A0A0B7ISS0_9PROT</name>
<dbReference type="GO" id="GO:0002181">
    <property type="term" value="P:cytoplasmic translation"/>
    <property type="evidence" value="ECO:0007669"/>
    <property type="project" value="TreeGrafter"/>
</dbReference>
<dbReference type="HAMAP" id="MF_01365_B">
    <property type="entry name" value="Ribosomal_uL6_B"/>
    <property type="match status" value="1"/>
</dbReference>
<evidence type="ECO:0000256" key="7">
    <source>
        <dbReference type="RuleBase" id="RU003869"/>
    </source>
</evidence>
<accession>A0A0B7ISS0</accession>
<feature type="domain" description="Large ribosomal subunit protein uL6 alpha-beta" evidence="9">
    <location>
        <begin position="11"/>
        <end position="82"/>
    </location>
</feature>
<dbReference type="InterPro" id="IPR020040">
    <property type="entry name" value="Ribosomal_uL6_a/b-dom"/>
</dbReference>
<dbReference type="InterPro" id="IPR002358">
    <property type="entry name" value="Ribosomal_uL6_CS"/>
</dbReference>
<gene>
    <name evidence="6 10" type="primary">rplF</name>
    <name evidence="10" type="ORF">BN1209_0255</name>
</gene>
<dbReference type="Gene3D" id="3.90.930.12">
    <property type="entry name" value="Ribosomal protein L6, alpha-beta domain"/>
    <property type="match status" value="2"/>
</dbReference>
<dbReference type="PANTHER" id="PTHR11655:SF14">
    <property type="entry name" value="LARGE RIBOSOMAL SUBUNIT PROTEIN UL6M"/>
    <property type="match status" value="1"/>
</dbReference>
<evidence type="ECO:0000256" key="5">
    <source>
        <dbReference type="ARBA" id="ARBA00023274"/>
    </source>
</evidence>
<proteinExistence type="inferred from homology"/>
<dbReference type="PIRSF" id="PIRSF002162">
    <property type="entry name" value="Ribosomal_L6"/>
    <property type="match status" value="1"/>
</dbReference>
<keyword evidence="2 6" id="KW-0699">rRNA-binding</keyword>
<evidence type="ECO:0000256" key="2">
    <source>
        <dbReference type="ARBA" id="ARBA00022730"/>
    </source>
</evidence>
<evidence type="ECO:0000256" key="4">
    <source>
        <dbReference type="ARBA" id="ARBA00022980"/>
    </source>
</evidence>
<evidence type="ECO:0000313" key="11">
    <source>
        <dbReference type="Proteomes" id="UP000056322"/>
    </source>
</evidence>
<evidence type="ECO:0000256" key="3">
    <source>
        <dbReference type="ARBA" id="ARBA00022884"/>
    </source>
</evidence>
<dbReference type="InterPro" id="IPR000702">
    <property type="entry name" value="Ribosomal_uL6-like"/>
</dbReference>
<dbReference type="FunFam" id="3.90.930.12:FF:000002">
    <property type="entry name" value="50S ribosomal protein L6"/>
    <property type="match status" value="1"/>
</dbReference>
<keyword evidence="3 6" id="KW-0694">RNA-binding</keyword>
<reference evidence="11" key="1">
    <citation type="submission" date="2014-12" db="EMBL/GenBank/DDBJ databases">
        <authorList>
            <person name="Salcher M.M."/>
        </authorList>
    </citation>
    <scope>NUCLEOTIDE SEQUENCE [LARGE SCALE GENOMIC DNA]</scope>
    <source>
        <strain evidence="11">MMS-10A-171</strain>
    </source>
</reference>
<dbReference type="EMBL" id="LN794158">
    <property type="protein sequence ID" value="CEN55308.1"/>
    <property type="molecule type" value="Genomic_DNA"/>
</dbReference>
<keyword evidence="11" id="KW-1185">Reference proteome</keyword>
<evidence type="ECO:0000256" key="8">
    <source>
        <dbReference type="RuleBase" id="RU003870"/>
    </source>
</evidence>
<sequence>MSRVAKNPVAIPAKVEVVLNPDSINVSGPLGKLTHPLTGAVTLTREGETITFAAANDSQHSRAMSGTLRALVANMVKGVSEGFTRKLSLVGVGYKAQAQGAMLNLELGYSHPINHKMPAGVTVETPTLTEVILKGVDKQVVGQVAAQIRGYRAPEPYKGKGVRYSDEVVIIKETKKK</sequence>
<dbReference type="KEGG" id="mbac:BN1209_0255"/>
<dbReference type="Pfam" id="PF00347">
    <property type="entry name" value="Ribosomal_L6"/>
    <property type="match status" value="2"/>
</dbReference>
<evidence type="ECO:0000259" key="9">
    <source>
        <dbReference type="Pfam" id="PF00347"/>
    </source>
</evidence>
<comment type="function">
    <text evidence="6 8">This protein binds to the 23S rRNA, and is important in its secondary structure. It is located near the subunit interface in the base of the L7/L12 stalk, and near the tRNA binding site of the peptidyltransferase center.</text>
</comment>